<feature type="compositionally biased region" description="Basic and acidic residues" evidence="1">
    <location>
        <begin position="139"/>
        <end position="166"/>
    </location>
</feature>
<dbReference type="EMBL" id="JACCJB010000007">
    <property type="protein sequence ID" value="KAF6225866.1"/>
    <property type="molecule type" value="Genomic_DNA"/>
</dbReference>
<evidence type="ECO:0000256" key="1">
    <source>
        <dbReference type="SAM" id="MobiDB-lite"/>
    </source>
</evidence>
<evidence type="ECO:0000313" key="3">
    <source>
        <dbReference type="Proteomes" id="UP000593566"/>
    </source>
</evidence>
<gene>
    <name evidence="2" type="ORF">HO133_009868</name>
</gene>
<accession>A0A8H6CMA0</accession>
<protein>
    <submittedName>
        <fullName evidence="2">Uncharacterized protein</fullName>
    </submittedName>
</protein>
<sequence length="565" mass="63708">MSNPANGARGRLSKRRDTRSDQERDQEPGSSNNCGLSRRSTEGSQSPAEVLASSNRALQRLAGIAQYLESSFTPDIDVVEGAYGTEMEKDNKIRILNETVETLTHIKSEEMENLRHENEELKSEQEACDQERKRCQEMKEELETRYTEAEARREEENKRKMQEEKAKLHKHVKTKKAEFEEEQKQKVRELKDQKDNLSAKNRELEQRSSAAEEKLKTKKTKHALLENALGEGNKKLTTELKQLKAEFPIEGQTIEFYSNEFRQICDSIKAISLKYFQKLPEEAMKYPDAVHSELCKLSPVFGPTPIWRTPISEFLRLRNVQHIISICLCDFIWQPFFPPDRLPNHQGVSQFLEAVSESLSAAGGRSESVWRVLTLRGIDALGGGPITESSQVKSTVQRVLEILRPLTTPSESADLKEALISIASKSVTLWESARKDEARLVVLKQPDSSDENKWQAEDMCGLEELSMPPDGKIDTTGLDPLCLFPSLLNINSRGETVVLHRGSALFPTARVWIQGMLGKARHEEELAKALMEARSKVNARRISFSVGPNSPTGGKLDTKPVPDGN</sequence>
<dbReference type="GeneID" id="59338263"/>
<dbReference type="AlphaFoldDB" id="A0A8H6CMA0"/>
<feature type="region of interest" description="Disordered" evidence="1">
    <location>
        <begin position="542"/>
        <end position="565"/>
    </location>
</feature>
<proteinExistence type="predicted"/>
<feature type="compositionally biased region" description="Polar residues" evidence="1">
    <location>
        <begin position="42"/>
        <end position="51"/>
    </location>
</feature>
<name>A0A8H6CMA0_9LECA</name>
<evidence type="ECO:0000313" key="2">
    <source>
        <dbReference type="EMBL" id="KAF6225866.1"/>
    </source>
</evidence>
<organism evidence="2 3">
    <name type="scientific">Letharia lupina</name>
    <dbReference type="NCBI Taxonomy" id="560253"/>
    <lineage>
        <taxon>Eukaryota</taxon>
        <taxon>Fungi</taxon>
        <taxon>Dikarya</taxon>
        <taxon>Ascomycota</taxon>
        <taxon>Pezizomycotina</taxon>
        <taxon>Lecanoromycetes</taxon>
        <taxon>OSLEUM clade</taxon>
        <taxon>Lecanoromycetidae</taxon>
        <taxon>Lecanorales</taxon>
        <taxon>Lecanorineae</taxon>
        <taxon>Parmeliaceae</taxon>
        <taxon>Letharia</taxon>
    </lineage>
</organism>
<feature type="region of interest" description="Disordered" evidence="1">
    <location>
        <begin position="1"/>
        <end position="51"/>
    </location>
</feature>
<feature type="region of interest" description="Disordered" evidence="1">
    <location>
        <begin position="139"/>
        <end position="218"/>
    </location>
</feature>
<dbReference type="Proteomes" id="UP000593566">
    <property type="component" value="Unassembled WGS sequence"/>
</dbReference>
<dbReference type="RefSeq" id="XP_037154575.1">
    <property type="nucleotide sequence ID" value="XM_037300727.1"/>
</dbReference>
<comment type="caution">
    <text evidence="2">The sequence shown here is derived from an EMBL/GenBank/DDBJ whole genome shotgun (WGS) entry which is preliminary data.</text>
</comment>
<keyword evidence="3" id="KW-1185">Reference proteome</keyword>
<reference evidence="2 3" key="1">
    <citation type="journal article" date="2020" name="Genomics">
        <title>Complete, high-quality genomes from long-read metagenomic sequencing of two wolf lichen thalli reveals enigmatic genome architecture.</title>
        <authorList>
            <person name="McKenzie S.K."/>
            <person name="Walston R.F."/>
            <person name="Allen J.L."/>
        </authorList>
    </citation>
    <scope>NUCLEOTIDE SEQUENCE [LARGE SCALE GENOMIC DNA]</scope>
    <source>
        <strain evidence="2">WasteWater1</strain>
    </source>
</reference>
<feature type="compositionally biased region" description="Basic and acidic residues" evidence="1">
    <location>
        <begin position="175"/>
        <end position="215"/>
    </location>
</feature>
<feature type="compositionally biased region" description="Basic and acidic residues" evidence="1">
    <location>
        <begin position="18"/>
        <end position="27"/>
    </location>
</feature>
<feature type="compositionally biased region" description="Basic and acidic residues" evidence="1">
    <location>
        <begin position="556"/>
        <end position="565"/>
    </location>
</feature>